<keyword evidence="2" id="KW-1185">Reference proteome</keyword>
<dbReference type="AlphaFoldDB" id="R4YTH2"/>
<proteinExistence type="predicted"/>
<protein>
    <submittedName>
        <fullName evidence="1">Uncharacterized protein</fullName>
    </submittedName>
</protein>
<evidence type="ECO:0000313" key="2">
    <source>
        <dbReference type="Proteomes" id="UP000032749"/>
    </source>
</evidence>
<dbReference type="KEGG" id="oai:OLEAN_C28020"/>
<dbReference type="STRING" id="698738.OLEAN_C28020"/>
<dbReference type="Proteomes" id="UP000032749">
    <property type="component" value="Chromosome"/>
</dbReference>
<reference evidence="1 2" key="1">
    <citation type="journal article" date="2013" name="Nat. Commun.">
        <title>Genome sequence and functional genomic analysis of the oil-degrading bacterium Oleispira antarctica.</title>
        <authorList>
            <person name="Kube M."/>
            <person name="Chernikova T.N."/>
            <person name="Al-Ramahi Y."/>
            <person name="Beloqui A."/>
            <person name="Lopez-Cortez N."/>
            <person name="Guazzaroni M.E."/>
            <person name="Heipieper H.J."/>
            <person name="Klages S."/>
            <person name="Kotsyurbenko O.R."/>
            <person name="Langer I."/>
            <person name="Nechitaylo T.Y."/>
            <person name="Lunsdorf H."/>
            <person name="Fernandez M."/>
            <person name="Juarez S."/>
            <person name="Ciordia S."/>
            <person name="Singer A."/>
            <person name="Kagan O."/>
            <person name="Egorova O."/>
            <person name="Petit P.A."/>
            <person name="Stogios P."/>
            <person name="Kim Y."/>
            <person name="Tchigvintsev A."/>
            <person name="Flick R."/>
            <person name="Denaro R."/>
            <person name="Genovese M."/>
            <person name="Albar J.P."/>
            <person name="Reva O.N."/>
            <person name="Martinez-Gomariz M."/>
            <person name="Tran H."/>
            <person name="Ferrer M."/>
            <person name="Savchenko A."/>
            <person name="Yakunin A.F."/>
            <person name="Yakimov M.M."/>
            <person name="Golyshina O.V."/>
            <person name="Reinhardt R."/>
            <person name="Golyshin P.N."/>
        </authorList>
    </citation>
    <scope>NUCLEOTIDE SEQUENCE [LARGE SCALE GENOMIC DNA]</scope>
</reference>
<gene>
    <name evidence="1" type="ORF">OLEAN_C28020</name>
</gene>
<organism evidence="1 2">
    <name type="scientific">Oleispira antarctica RB-8</name>
    <dbReference type="NCBI Taxonomy" id="698738"/>
    <lineage>
        <taxon>Bacteria</taxon>
        <taxon>Pseudomonadati</taxon>
        <taxon>Pseudomonadota</taxon>
        <taxon>Gammaproteobacteria</taxon>
        <taxon>Oceanospirillales</taxon>
        <taxon>Oceanospirillaceae</taxon>
        <taxon>Oleispira</taxon>
    </lineage>
</organism>
<accession>R4YTH2</accession>
<dbReference type="HOGENOM" id="CLU_2586280_0_0_6"/>
<evidence type="ECO:0000313" key="1">
    <source>
        <dbReference type="EMBL" id="CCK76978.1"/>
    </source>
</evidence>
<sequence length="80" mass="9055">MRVCTGGVLENVAKSMNYKLIHWDNETLVIFENAHARLPGAWKWTLKITELNQSVAVKSLKVTSVQTRMRMIKLLAVNSA</sequence>
<dbReference type="EMBL" id="FO203512">
    <property type="protein sequence ID" value="CCK76978.1"/>
    <property type="molecule type" value="Genomic_DNA"/>
</dbReference>
<name>R4YTH2_OLEAN</name>